<evidence type="ECO:0000313" key="2">
    <source>
        <dbReference type="Proteomes" id="UP001327560"/>
    </source>
</evidence>
<reference evidence="1 2" key="1">
    <citation type="submission" date="2023-10" db="EMBL/GenBank/DDBJ databases">
        <title>Chromosome-scale genome assembly provides insights into flower coloration mechanisms of Canna indica.</title>
        <authorList>
            <person name="Li C."/>
        </authorList>
    </citation>
    <scope>NUCLEOTIDE SEQUENCE [LARGE SCALE GENOMIC DNA]</scope>
    <source>
        <tissue evidence="1">Flower</tissue>
    </source>
</reference>
<name>A0AAQ3KER7_9LILI</name>
<gene>
    <name evidence="1" type="ORF">Cni_G16025</name>
</gene>
<keyword evidence="2" id="KW-1185">Reference proteome</keyword>
<dbReference type="EMBL" id="CP136894">
    <property type="protein sequence ID" value="WOL07285.1"/>
    <property type="molecule type" value="Genomic_DNA"/>
</dbReference>
<dbReference type="Proteomes" id="UP001327560">
    <property type="component" value="Chromosome 5"/>
</dbReference>
<accession>A0AAQ3KER7</accession>
<evidence type="ECO:0000313" key="1">
    <source>
        <dbReference type="EMBL" id="WOL07285.1"/>
    </source>
</evidence>
<protein>
    <submittedName>
        <fullName evidence="1">Uncharacterized protein</fullName>
    </submittedName>
</protein>
<sequence length="193" mass="21738">MHSRLEARWIYLTMAIAGGSTARRPSRTTNFPDSSPKTYSVQEISIAKKSEESEPCLWWCLVRKLSGKERRQGMMFMKKDFPPSQIAMKSEFPKPNFQSGVVMLLQVEQTKIAISFNYGHLVPINKTLPPKAMASTTGPKKSLSSFIHLLNGSSKHSENEKDICSLTVQDTINESDSCRIGVSHSKRPRSYQI</sequence>
<proteinExistence type="predicted"/>
<organism evidence="1 2">
    <name type="scientific">Canna indica</name>
    <name type="common">Indian-shot</name>
    <dbReference type="NCBI Taxonomy" id="4628"/>
    <lineage>
        <taxon>Eukaryota</taxon>
        <taxon>Viridiplantae</taxon>
        <taxon>Streptophyta</taxon>
        <taxon>Embryophyta</taxon>
        <taxon>Tracheophyta</taxon>
        <taxon>Spermatophyta</taxon>
        <taxon>Magnoliopsida</taxon>
        <taxon>Liliopsida</taxon>
        <taxon>Zingiberales</taxon>
        <taxon>Cannaceae</taxon>
        <taxon>Canna</taxon>
    </lineage>
</organism>
<dbReference type="AlphaFoldDB" id="A0AAQ3KER7"/>